<reference evidence="2" key="1">
    <citation type="submission" date="2014-05" db="EMBL/GenBank/DDBJ databases">
        <authorList>
            <person name="Urmite Genomes"/>
        </authorList>
    </citation>
    <scope>NUCLEOTIDE SEQUENCE</scope>
    <source>
        <strain evidence="2">DSM 44074</strain>
    </source>
</reference>
<evidence type="ECO:0000259" key="1">
    <source>
        <dbReference type="Pfam" id="PF14832"/>
    </source>
</evidence>
<organism evidence="2 3">
    <name type="scientific">Mycolicibacterium neoaurum</name>
    <name type="common">Mycobacterium neoaurum</name>
    <dbReference type="NCBI Taxonomy" id="1795"/>
    <lineage>
        <taxon>Bacteria</taxon>
        <taxon>Bacillati</taxon>
        <taxon>Actinomycetota</taxon>
        <taxon>Actinomycetes</taxon>
        <taxon>Mycobacteriales</taxon>
        <taxon>Mycobacteriaceae</taxon>
        <taxon>Mycolicibacterium</taxon>
    </lineage>
</organism>
<dbReference type="SUPFAM" id="SSF55331">
    <property type="entry name" value="Tautomerase/MIF"/>
    <property type="match status" value="1"/>
</dbReference>
<reference evidence="2" key="2">
    <citation type="submission" date="2015-09" db="EMBL/GenBank/DDBJ databases">
        <title>Draft genome sequence of Mycobacterium neoaurum DSM 44074.</title>
        <authorList>
            <person name="Croce O."/>
            <person name="Robert C."/>
            <person name="Raoult D."/>
            <person name="Drancourt M."/>
        </authorList>
    </citation>
    <scope>NUCLEOTIDE SEQUENCE</scope>
    <source>
        <strain evidence="2">DSM 44074</strain>
    </source>
</reference>
<dbReference type="Gene3D" id="3.30.429.10">
    <property type="entry name" value="Macrophage Migration Inhibitory Factor"/>
    <property type="match status" value="1"/>
</dbReference>
<dbReference type="AlphaFoldDB" id="A0AAV2WQD1"/>
<evidence type="ECO:0000313" key="3">
    <source>
        <dbReference type="Proteomes" id="UP000028864"/>
    </source>
</evidence>
<dbReference type="Proteomes" id="UP000028864">
    <property type="component" value="Unassembled WGS sequence"/>
</dbReference>
<proteinExistence type="predicted"/>
<protein>
    <submittedName>
        <fullName evidence="2">Tautomerase enzyme</fullName>
    </submittedName>
</protein>
<gene>
    <name evidence="2" type="ORF">BN1047_04264</name>
</gene>
<accession>A0AAV2WQD1</accession>
<name>A0AAV2WQD1_MYCNE</name>
<evidence type="ECO:0000313" key="2">
    <source>
        <dbReference type="EMBL" id="CDQ46357.1"/>
    </source>
</evidence>
<dbReference type="Pfam" id="PF14832">
    <property type="entry name" value="Tautomerase_3"/>
    <property type="match status" value="1"/>
</dbReference>
<dbReference type="InterPro" id="IPR028116">
    <property type="entry name" value="Cis-CaaD-like"/>
</dbReference>
<dbReference type="EMBL" id="LK021340">
    <property type="protein sequence ID" value="CDQ46357.1"/>
    <property type="molecule type" value="Genomic_DNA"/>
</dbReference>
<sequence length="144" mass="16804">MPLWHIYCPKDVYTADDREEFATTISELYVKYVNLPSFYVSVAFHEMEPGSFFVGGKPNDRFVRIWIDHIARRMPVEQFAPWMQIVNKAISPWVRDRGLDWEIHGDETPLEFWSIQGLVPPPAGSDEEQRWFRDGFASAPLSEP</sequence>
<feature type="domain" description="Tautomerase cis-CaaD-like" evidence="1">
    <location>
        <begin position="1"/>
        <end position="134"/>
    </location>
</feature>
<dbReference type="InterPro" id="IPR014347">
    <property type="entry name" value="Tautomerase/MIF_sf"/>
</dbReference>